<evidence type="ECO:0000313" key="3">
    <source>
        <dbReference type="EMBL" id="KAJ7720834.1"/>
    </source>
</evidence>
<dbReference type="AlphaFoldDB" id="A0AAD7HHP8"/>
<feature type="transmembrane region" description="Helical" evidence="2">
    <location>
        <begin position="89"/>
        <end position="112"/>
    </location>
</feature>
<protein>
    <submittedName>
        <fullName evidence="3">Uncharacterized protein</fullName>
    </submittedName>
</protein>
<sequence length="236" mass="25176">MEELTISVTTVNALRFYLSAVRSLATYRAILTLPKDRSDGRLENRHRSQVALIQKITPNSPASPKRSPPHTPLPAESNYSQRPALIRTYAVLAFVSATLITTAGAIIAAAYFTCADELMQECVSLRPTTPLSPSEAQTQCLSPSTPPAQILSIALFHLLPSLLFASIAYIYHRQTTDPAHAAHLGTGTTRRSAIRLEAHGRSPPSFSVGGGFGAGDNYHGHLTAGSGDEGEDGASI</sequence>
<organism evidence="3 4">
    <name type="scientific">Mycena metata</name>
    <dbReference type="NCBI Taxonomy" id="1033252"/>
    <lineage>
        <taxon>Eukaryota</taxon>
        <taxon>Fungi</taxon>
        <taxon>Dikarya</taxon>
        <taxon>Basidiomycota</taxon>
        <taxon>Agaricomycotina</taxon>
        <taxon>Agaricomycetes</taxon>
        <taxon>Agaricomycetidae</taxon>
        <taxon>Agaricales</taxon>
        <taxon>Marasmiineae</taxon>
        <taxon>Mycenaceae</taxon>
        <taxon>Mycena</taxon>
    </lineage>
</organism>
<keyword evidence="4" id="KW-1185">Reference proteome</keyword>
<feature type="transmembrane region" description="Helical" evidence="2">
    <location>
        <begin position="150"/>
        <end position="171"/>
    </location>
</feature>
<dbReference type="EMBL" id="JARKIB010000236">
    <property type="protein sequence ID" value="KAJ7720834.1"/>
    <property type="molecule type" value="Genomic_DNA"/>
</dbReference>
<keyword evidence="2" id="KW-1133">Transmembrane helix</keyword>
<name>A0AAD7HHP8_9AGAR</name>
<keyword evidence="2" id="KW-0472">Membrane</keyword>
<feature type="region of interest" description="Disordered" evidence="1">
    <location>
        <begin position="53"/>
        <end position="77"/>
    </location>
</feature>
<evidence type="ECO:0000256" key="2">
    <source>
        <dbReference type="SAM" id="Phobius"/>
    </source>
</evidence>
<evidence type="ECO:0000313" key="4">
    <source>
        <dbReference type="Proteomes" id="UP001215598"/>
    </source>
</evidence>
<keyword evidence="2" id="KW-0812">Transmembrane</keyword>
<reference evidence="3" key="1">
    <citation type="submission" date="2023-03" db="EMBL/GenBank/DDBJ databases">
        <title>Massive genome expansion in bonnet fungi (Mycena s.s.) driven by repeated elements and novel gene families across ecological guilds.</title>
        <authorList>
            <consortium name="Lawrence Berkeley National Laboratory"/>
            <person name="Harder C.B."/>
            <person name="Miyauchi S."/>
            <person name="Viragh M."/>
            <person name="Kuo A."/>
            <person name="Thoen E."/>
            <person name="Andreopoulos B."/>
            <person name="Lu D."/>
            <person name="Skrede I."/>
            <person name="Drula E."/>
            <person name="Henrissat B."/>
            <person name="Morin E."/>
            <person name="Kohler A."/>
            <person name="Barry K."/>
            <person name="LaButti K."/>
            <person name="Morin E."/>
            <person name="Salamov A."/>
            <person name="Lipzen A."/>
            <person name="Mereny Z."/>
            <person name="Hegedus B."/>
            <person name="Baldrian P."/>
            <person name="Stursova M."/>
            <person name="Weitz H."/>
            <person name="Taylor A."/>
            <person name="Grigoriev I.V."/>
            <person name="Nagy L.G."/>
            <person name="Martin F."/>
            <person name="Kauserud H."/>
        </authorList>
    </citation>
    <scope>NUCLEOTIDE SEQUENCE</scope>
    <source>
        <strain evidence="3">CBHHK182m</strain>
    </source>
</reference>
<accession>A0AAD7HHP8</accession>
<proteinExistence type="predicted"/>
<gene>
    <name evidence="3" type="ORF">B0H16DRAFT_1738666</name>
</gene>
<comment type="caution">
    <text evidence="3">The sequence shown here is derived from an EMBL/GenBank/DDBJ whole genome shotgun (WGS) entry which is preliminary data.</text>
</comment>
<dbReference type="Proteomes" id="UP001215598">
    <property type="component" value="Unassembled WGS sequence"/>
</dbReference>
<evidence type="ECO:0000256" key="1">
    <source>
        <dbReference type="SAM" id="MobiDB-lite"/>
    </source>
</evidence>